<dbReference type="PANTHER" id="PTHR31644:SF2">
    <property type="entry name" value="TRANSCRIPTIONAL ACTIVATOR ARO80-RELATED"/>
    <property type="match status" value="1"/>
</dbReference>
<dbReference type="GO" id="GO:0008270">
    <property type="term" value="F:zinc ion binding"/>
    <property type="evidence" value="ECO:0007669"/>
    <property type="project" value="InterPro"/>
</dbReference>
<evidence type="ECO:0000313" key="3">
    <source>
        <dbReference type="EMBL" id="KTB03197.1"/>
    </source>
</evidence>
<dbReference type="CDD" id="cd00067">
    <property type="entry name" value="GAL4"/>
    <property type="match status" value="1"/>
</dbReference>
<dbReference type="InterPro" id="IPR052780">
    <property type="entry name" value="AAA_Catabolism_Regulators"/>
</dbReference>
<evidence type="ECO:0000313" key="5">
    <source>
        <dbReference type="Proteomes" id="UP000054886"/>
    </source>
</evidence>
<evidence type="ECO:0000313" key="4">
    <source>
        <dbReference type="EMBL" id="KTB10123.1"/>
    </source>
</evidence>
<feature type="region of interest" description="Disordered" evidence="1">
    <location>
        <begin position="835"/>
        <end position="867"/>
    </location>
</feature>
<evidence type="ECO:0000256" key="1">
    <source>
        <dbReference type="SAM" id="MobiDB-lite"/>
    </source>
</evidence>
<dbReference type="GO" id="GO:0009074">
    <property type="term" value="P:aromatic amino acid family catabolic process"/>
    <property type="evidence" value="ECO:0007669"/>
    <property type="project" value="TreeGrafter"/>
</dbReference>
<dbReference type="PROSITE" id="PS00463">
    <property type="entry name" value="ZN2_CY6_FUNGAL_1"/>
    <property type="match status" value="1"/>
</dbReference>
<dbReference type="OMA" id="KPCIRCL"/>
<comment type="caution">
    <text evidence="3">The sequence shown here is derived from an EMBL/GenBank/DDBJ whole genome shotgun (WGS) entry which is preliminary data.</text>
</comment>
<protein>
    <submittedName>
        <fullName evidence="3">Weak acid resistance protein 1</fullName>
    </submittedName>
</protein>
<dbReference type="VEuPathDB" id="FungiDB:GWK60_H04257"/>
<dbReference type="VEuPathDB" id="FungiDB:GVI51_H04191"/>
<dbReference type="Gene3D" id="4.10.240.10">
    <property type="entry name" value="Zn(2)-C6 fungal-type DNA-binding domain"/>
    <property type="match status" value="1"/>
</dbReference>
<reference evidence="3 5" key="1">
    <citation type="submission" date="2015-10" db="EMBL/GenBank/DDBJ databases">
        <title>Draft genomes sequences of Candida glabrata isolates 1A, 1B, 2A, 2B, 3A and 3B.</title>
        <authorList>
            <person name="Haavelsrud O.E."/>
            <person name="Gaustad P."/>
        </authorList>
    </citation>
    <scope>NUCLEOTIDE SEQUENCE [LARGE SCALE GENOMIC DNA]</scope>
    <source>
        <strain evidence="3">910700640</strain>
    </source>
</reference>
<dbReference type="InterPro" id="IPR001138">
    <property type="entry name" value="Zn2Cys6_DnaBD"/>
</dbReference>
<dbReference type="AlphaFoldDB" id="A0A0W0C6R2"/>
<dbReference type="Proteomes" id="UP000054886">
    <property type="component" value="Unassembled WGS sequence"/>
</dbReference>
<gene>
    <name evidence="3" type="ORF">AO440_002077</name>
    <name evidence="4" type="ORF">AO440_005984</name>
</gene>
<dbReference type="GO" id="GO:0043565">
    <property type="term" value="F:sequence-specific DNA binding"/>
    <property type="evidence" value="ECO:0007669"/>
    <property type="project" value="EnsemblFungi"/>
</dbReference>
<dbReference type="SMART" id="SM00066">
    <property type="entry name" value="GAL4"/>
    <property type="match status" value="1"/>
</dbReference>
<dbReference type="VEuPathDB" id="FungiDB:CAGL0H04367g"/>
<dbReference type="EMBL" id="LLZZ01000121">
    <property type="protein sequence ID" value="KTB03197.1"/>
    <property type="molecule type" value="Genomic_DNA"/>
</dbReference>
<dbReference type="CDD" id="cd12148">
    <property type="entry name" value="fungal_TF_MHR"/>
    <property type="match status" value="1"/>
</dbReference>
<dbReference type="GO" id="GO:0045944">
    <property type="term" value="P:positive regulation of transcription by RNA polymerase II"/>
    <property type="evidence" value="ECO:0007669"/>
    <property type="project" value="EnsemblFungi"/>
</dbReference>
<dbReference type="InterPro" id="IPR036864">
    <property type="entry name" value="Zn2-C6_fun-type_DNA-bd_sf"/>
</dbReference>
<feature type="domain" description="Zn(2)-C6 fungal-type" evidence="2">
    <location>
        <begin position="61"/>
        <end position="95"/>
    </location>
</feature>
<feature type="region of interest" description="Disordered" evidence="1">
    <location>
        <begin position="102"/>
        <end position="145"/>
    </location>
</feature>
<evidence type="ECO:0000259" key="2">
    <source>
        <dbReference type="PROSITE" id="PS00463"/>
    </source>
</evidence>
<dbReference type="VEuPathDB" id="FungiDB:B1J91_H04367g"/>
<dbReference type="PANTHER" id="PTHR31644">
    <property type="entry name" value="TRANSCRIPTIONAL ACTIVATOR ARO80-RELATED"/>
    <property type="match status" value="1"/>
</dbReference>
<feature type="compositionally biased region" description="Basic residues" evidence="1">
    <location>
        <begin position="102"/>
        <end position="111"/>
    </location>
</feature>
<accession>A0A0W0C6R2</accession>
<proteinExistence type="predicted"/>
<dbReference type="EMBL" id="LLZZ01000067">
    <property type="protein sequence ID" value="KTB10123.1"/>
    <property type="molecule type" value="Genomic_DNA"/>
</dbReference>
<sequence>MEENCVRADASHTYEPGPNDYVVNNKHLTVIVGVEPDDIRLSQPSQLEVNENGNMKRNTFACVKCHDLKQKCRPSDVGDIYRNPCVRCLRSRDPCIFDLAKRKRKRVRRSRHENSVGNNKYQKRKNSRNSESQSSSDNYEEPRVPLAIPNIQQTPISIIENPESIRNQNWPIVDSNQYPKTSITLGQPQSSNDLNAIMRTPTTISVSQRYPQTDINSLLGSYPTRNNAYDESTVPLGSNIPLIPTTSNDVVRPSNNTLKTPNVGNVGSLFNNHIDTANPTILSPLQNNTYDRQQYAYSSNSNKGGSHFDSVKSPKNSHINRLTHSFKKQLQSLVYHQKEKIETTSTLLGQWAKTWQDMIDRSDLLPVTGDPVSAGIITAEEAELRLERFSTDITFFAGLSFINTGNNTNVNIMRTEKPMLFSVVMSCSSILLAPHETNPVTTMRLDTFVLKQITSNIFKRRVDAVQLVQSLLILCLWYNFLEWPSRTKYHFFNYVCSIITKELNHRPHPGRVFDVFPEKEPQPEYPVYVYRLILLVYITSLNVCIFLRQPLHTPYNECIDIAWKQAARDSKLQITEDHKEDAHVLVVFTSLCRVLENIHVKLHELEKNDEFLLYDTSKMIQRYHTQLDELYTEIPLNRDRVVAFFYSIKAYLYQYTLEDFIKKNVNSLKKGDPVPDDITAAFKSCYNCCVQCLENFMKLDSKLIASLPLFHSSRMVYIVGLILLKLRFKVVTSAAFHHLLHDTDKAVALVRRVADALEKASKLFPYNYPLYKLQYVVALFCQTYAKRVIEASESSTVKAKSNPHTQFNTQLLRNEYASVTKTPVTDTENTVSADVLPFPADSAPTQGKLTRNSTDDSNTPINNDISSGIVGYKTEKEDLNGTNNNPNNGLLNPQVKVNLESQTLNSSPSSSLNNFNDYLTDMNSLLWGVNTLNDEFWSDLFLPGI</sequence>
<dbReference type="GO" id="GO:0005634">
    <property type="term" value="C:nucleus"/>
    <property type="evidence" value="ECO:0007669"/>
    <property type="project" value="EnsemblFungi"/>
</dbReference>
<feature type="compositionally biased region" description="Polar residues" evidence="1">
    <location>
        <begin position="843"/>
        <end position="866"/>
    </location>
</feature>
<dbReference type="SUPFAM" id="SSF57701">
    <property type="entry name" value="Zn2/Cys6 DNA-binding domain"/>
    <property type="match status" value="1"/>
</dbReference>
<name>A0A0W0C6R2_CANGB</name>
<organism evidence="3 5">
    <name type="scientific">Candida glabrata</name>
    <name type="common">Yeast</name>
    <name type="synonym">Torulopsis glabrata</name>
    <dbReference type="NCBI Taxonomy" id="5478"/>
    <lineage>
        <taxon>Eukaryota</taxon>
        <taxon>Fungi</taxon>
        <taxon>Dikarya</taxon>
        <taxon>Ascomycota</taxon>
        <taxon>Saccharomycotina</taxon>
        <taxon>Saccharomycetes</taxon>
        <taxon>Saccharomycetales</taxon>
        <taxon>Saccharomycetaceae</taxon>
        <taxon>Nakaseomyces</taxon>
    </lineage>
</organism>
<dbReference type="GO" id="GO:0071468">
    <property type="term" value="P:cellular response to acidic pH"/>
    <property type="evidence" value="ECO:0007669"/>
    <property type="project" value="EnsemblFungi"/>
</dbReference>
<dbReference type="GO" id="GO:0000981">
    <property type="term" value="F:DNA-binding transcription factor activity, RNA polymerase II-specific"/>
    <property type="evidence" value="ECO:0007669"/>
    <property type="project" value="InterPro"/>
</dbReference>